<dbReference type="GO" id="GO:0009401">
    <property type="term" value="P:phosphoenolpyruvate-dependent sugar phosphotransferase system"/>
    <property type="evidence" value="ECO:0007669"/>
    <property type="project" value="UniProtKB-KW"/>
</dbReference>
<evidence type="ECO:0000256" key="4">
    <source>
        <dbReference type="ARBA" id="ARBA00022679"/>
    </source>
</evidence>
<dbReference type="AlphaFoldDB" id="A0AB39UKE3"/>
<keyword evidence="5" id="KW-0598">Phosphotransferase system</keyword>
<keyword evidence="1" id="KW-0813">Transport</keyword>
<dbReference type="SUPFAM" id="SSF55804">
    <property type="entry name" value="Phoshotransferase/anion transport protein"/>
    <property type="match status" value="1"/>
</dbReference>
<dbReference type="GO" id="GO:0016020">
    <property type="term" value="C:membrane"/>
    <property type="evidence" value="ECO:0007669"/>
    <property type="project" value="InterPro"/>
</dbReference>
<name>A0AB39UKE3_9BIFI</name>
<dbReference type="Pfam" id="PF00359">
    <property type="entry name" value="PTS_EIIA_2"/>
    <property type="match status" value="1"/>
</dbReference>
<dbReference type="InterPro" id="IPR002178">
    <property type="entry name" value="PTS_EIIA_type-2_dom"/>
</dbReference>
<accession>A0AB39UKE3</accession>
<evidence type="ECO:0000256" key="5">
    <source>
        <dbReference type="ARBA" id="ARBA00022683"/>
    </source>
</evidence>
<sequence length="154" mass="17163">MGELSIRDVLDRNTILTDLEARNKDDVIEALTDRLFEHEYIQSKDDFIRAVEEREEQGATGIGNSIAIPHGRSSTVQRNGVAIAILHREIDWESLDSTGAKVVVLFAVGASGENSQEHLKLLSLFARQLAKEHVTEKLLKAVDVDQVIDAFLEQ</sequence>
<dbReference type="PROSITE" id="PS51094">
    <property type="entry name" value="PTS_EIIA_TYPE_2"/>
    <property type="match status" value="1"/>
</dbReference>
<keyword evidence="3" id="KW-0762">Sugar transport</keyword>
<dbReference type="InterPro" id="IPR016152">
    <property type="entry name" value="PTrfase/Anion_transptr"/>
</dbReference>
<feature type="domain" description="PTS EIIA type-2" evidence="6">
    <location>
        <begin position="8"/>
        <end position="154"/>
    </location>
</feature>
<gene>
    <name evidence="9" type="ORF">QN062_09025</name>
    <name evidence="8" type="ORF">QN216_03220</name>
    <name evidence="7" type="ORF">QN217_07225</name>
</gene>
<dbReference type="InterPro" id="IPR051541">
    <property type="entry name" value="PTS_SugarTrans_NitroReg"/>
</dbReference>
<dbReference type="PANTHER" id="PTHR47738">
    <property type="entry name" value="PTS SYSTEM FRUCTOSE-LIKE EIIA COMPONENT-RELATED"/>
    <property type="match status" value="1"/>
</dbReference>
<reference evidence="8" key="1">
    <citation type="submission" date="2023-07" db="EMBL/GenBank/DDBJ databases">
        <title>Bifidobacterium aquikefiriaerophilum sp. nov. and Bifidobacterium eccum sp. nov., isolated from water kefir.</title>
        <authorList>
            <person name="Breselge S."/>
            <person name="Bellassi P."/>
            <person name="Barcenilla C."/>
            <person name="Alvarez-Ordonez A."/>
            <person name="Morelli L."/>
            <person name="Cotter P.D."/>
        </authorList>
    </citation>
    <scope>NUCLEOTIDE SEQUENCE</scope>
    <source>
        <strain evidence="9">WK012_4_13</strain>
        <strain evidence="8">WK013_4_14</strain>
        <strain evidence="7">WK048_4_13</strain>
    </source>
</reference>
<dbReference type="GO" id="GO:0008982">
    <property type="term" value="F:protein-N(PI)-phosphohistidine-sugar phosphotransferase activity"/>
    <property type="evidence" value="ECO:0007669"/>
    <property type="project" value="InterPro"/>
</dbReference>
<dbReference type="Gene3D" id="3.40.930.10">
    <property type="entry name" value="Mannitol-specific EII, Chain A"/>
    <property type="match status" value="1"/>
</dbReference>
<keyword evidence="2" id="KW-0597">Phosphoprotein</keyword>
<evidence type="ECO:0000256" key="3">
    <source>
        <dbReference type="ARBA" id="ARBA00022597"/>
    </source>
</evidence>
<evidence type="ECO:0000313" key="8">
    <source>
        <dbReference type="EMBL" id="XDS49288.1"/>
    </source>
</evidence>
<evidence type="ECO:0000256" key="2">
    <source>
        <dbReference type="ARBA" id="ARBA00022553"/>
    </source>
</evidence>
<evidence type="ECO:0000259" key="6">
    <source>
        <dbReference type="PROSITE" id="PS51094"/>
    </source>
</evidence>
<evidence type="ECO:0000313" key="9">
    <source>
        <dbReference type="EMBL" id="XDS50510.1"/>
    </source>
</evidence>
<dbReference type="EMBL" id="CP129682">
    <property type="protein sequence ID" value="XDS49288.1"/>
    <property type="molecule type" value="Genomic_DNA"/>
</dbReference>
<dbReference type="CDD" id="cd00211">
    <property type="entry name" value="PTS_IIA_fru"/>
    <property type="match status" value="1"/>
</dbReference>
<dbReference type="KEGG" id="bfk:QN062_09025"/>
<protein>
    <submittedName>
        <fullName evidence="8">Fructose PTS transporter subunit IIA</fullName>
        <ecNumber evidence="8">2.7.1.202</ecNumber>
    </submittedName>
</protein>
<dbReference type="EC" id="2.7.1.202" evidence="8"/>
<dbReference type="InterPro" id="IPR004715">
    <property type="entry name" value="PTS_IIA_fruc"/>
</dbReference>
<keyword evidence="4 8" id="KW-0808">Transferase</keyword>
<evidence type="ECO:0000256" key="1">
    <source>
        <dbReference type="ARBA" id="ARBA00022448"/>
    </source>
</evidence>
<evidence type="ECO:0000313" key="7">
    <source>
        <dbReference type="EMBL" id="XDS45930.1"/>
    </source>
</evidence>
<dbReference type="EMBL" id="CP129683">
    <property type="protein sequence ID" value="XDS50510.1"/>
    <property type="molecule type" value="Genomic_DNA"/>
</dbReference>
<organism evidence="8">
    <name type="scientific">Bifidobacterium fermentum</name>
    <dbReference type="NCBI Taxonomy" id="3059035"/>
    <lineage>
        <taxon>Bacteria</taxon>
        <taxon>Bacillati</taxon>
        <taxon>Actinomycetota</taxon>
        <taxon>Actinomycetes</taxon>
        <taxon>Bifidobacteriales</taxon>
        <taxon>Bifidobacteriaceae</taxon>
        <taxon>Bifidobacterium</taxon>
    </lineage>
</organism>
<dbReference type="EMBL" id="CP129675">
    <property type="protein sequence ID" value="XDS45930.1"/>
    <property type="molecule type" value="Genomic_DNA"/>
</dbReference>
<proteinExistence type="predicted"/>
<dbReference type="NCBIfam" id="TIGR00848">
    <property type="entry name" value="fruA"/>
    <property type="match status" value="1"/>
</dbReference>
<dbReference type="PROSITE" id="PS00372">
    <property type="entry name" value="PTS_EIIA_TYPE_2_HIS"/>
    <property type="match status" value="1"/>
</dbReference>
<dbReference type="PANTHER" id="PTHR47738:SF2">
    <property type="entry name" value="PTS SYSTEM FRUCTOSE-LIKE EIIA COMPONENT"/>
    <property type="match status" value="1"/>
</dbReference>
<dbReference type="RefSeq" id="WP_369341474.1">
    <property type="nucleotide sequence ID" value="NZ_CP129675.1"/>
</dbReference>